<dbReference type="Proteomes" id="UP000054007">
    <property type="component" value="Unassembled WGS sequence"/>
</dbReference>
<protein>
    <recommendedName>
        <fullName evidence="3">TFIIS N-terminal domain-containing protein</fullName>
    </recommendedName>
</protein>
<accession>A0A0D7BS72</accession>
<feature type="non-terminal residue" evidence="1">
    <location>
        <position position="1"/>
    </location>
</feature>
<reference evidence="1 2" key="1">
    <citation type="journal article" date="2015" name="Fungal Genet. Biol.">
        <title>Evolution of novel wood decay mechanisms in Agaricales revealed by the genome sequences of Fistulina hepatica and Cylindrobasidium torrendii.</title>
        <authorList>
            <person name="Floudas D."/>
            <person name="Held B.W."/>
            <person name="Riley R."/>
            <person name="Nagy L.G."/>
            <person name="Koehler G."/>
            <person name="Ransdell A.S."/>
            <person name="Younus H."/>
            <person name="Chow J."/>
            <person name="Chiniquy J."/>
            <person name="Lipzen A."/>
            <person name="Tritt A."/>
            <person name="Sun H."/>
            <person name="Haridas S."/>
            <person name="LaButti K."/>
            <person name="Ohm R.A."/>
            <person name="Kues U."/>
            <person name="Blanchette R.A."/>
            <person name="Grigoriev I.V."/>
            <person name="Minto R.E."/>
            <person name="Hibbett D.S."/>
        </authorList>
    </citation>
    <scope>NUCLEOTIDE SEQUENCE [LARGE SCALE GENOMIC DNA]</scope>
    <source>
        <strain evidence="1 2">FP15055 ss-10</strain>
    </source>
</reference>
<proteinExistence type="predicted"/>
<dbReference type="AlphaFoldDB" id="A0A0D7BS72"/>
<feature type="non-terminal residue" evidence="1">
    <location>
        <position position="57"/>
    </location>
</feature>
<dbReference type="STRING" id="1314674.A0A0D7BS72"/>
<evidence type="ECO:0000313" key="1">
    <source>
        <dbReference type="EMBL" id="KIY73024.1"/>
    </source>
</evidence>
<organism evidence="1 2">
    <name type="scientific">Cylindrobasidium torrendii FP15055 ss-10</name>
    <dbReference type="NCBI Taxonomy" id="1314674"/>
    <lineage>
        <taxon>Eukaryota</taxon>
        <taxon>Fungi</taxon>
        <taxon>Dikarya</taxon>
        <taxon>Basidiomycota</taxon>
        <taxon>Agaricomycotina</taxon>
        <taxon>Agaricomycetes</taxon>
        <taxon>Agaricomycetidae</taxon>
        <taxon>Agaricales</taxon>
        <taxon>Marasmiineae</taxon>
        <taxon>Physalacriaceae</taxon>
        <taxon>Cylindrobasidium</taxon>
    </lineage>
</organism>
<evidence type="ECO:0000313" key="2">
    <source>
        <dbReference type="Proteomes" id="UP000054007"/>
    </source>
</evidence>
<evidence type="ECO:0008006" key="3">
    <source>
        <dbReference type="Google" id="ProtNLM"/>
    </source>
</evidence>
<dbReference type="EMBL" id="KN880438">
    <property type="protein sequence ID" value="KIY73024.1"/>
    <property type="molecule type" value="Genomic_DNA"/>
</dbReference>
<sequence>YSKIGKVMRHIAALTEDKLPTAIDEQYKFRQRSRVLVDRWQAVAKDKDSEPAKNGLS</sequence>
<dbReference type="OrthoDB" id="62853at2759"/>
<name>A0A0D7BS72_9AGAR</name>
<keyword evidence="2" id="KW-1185">Reference proteome</keyword>
<gene>
    <name evidence="1" type="ORF">CYLTODRAFT_337816</name>
</gene>